<dbReference type="Gene3D" id="3.30.870.10">
    <property type="entry name" value="Endonuclease Chain A"/>
    <property type="match status" value="2"/>
</dbReference>
<reference evidence="9" key="1">
    <citation type="submission" date="2022-05" db="EMBL/GenBank/DDBJ databases">
        <title>Impact of host demography and evolutionary history on endosymbiont molecular evolution: a test in carpenter ants (Genus Camponotus) and their Blochmannia endosymbionts.</title>
        <authorList>
            <person name="Manthey J.D."/>
            <person name="Giron J.C."/>
            <person name="Hruska J.P."/>
        </authorList>
    </citation>
    <scope>NUCLEOTIDE SEQUENCE</scope>
    <source>
        <strain evidence="9">C-006</strain>
    </source>
</reference>
<evidence type="ECO:0000256" key="4">
    <source>
        <dbReference type="ARBA" id="ARBA00022737"/>
    </source>
</evidence>
<dbReference type="NCBIfam" id="NF006946">
    <property type="entry name" value="PRK09428.1"/>
    <property type="match status" value="1"/>
</dbReference>
<keyword evidence="5" id="KW-0443">Lipid metabolism</keyword>
<gene>
    <name evidence="9" type="primary">pssA</name>
    <name evidence="9" type="ORF">M9405_02690</name>
</gene>
<keyword evidence="2" id="KW-0444">Lipid biosynthesis</keyword>
<dbReference type="PROSITE" id="PS50035">
    <property type="entry name" value="PLD"/>
    <property type="match status" value="1"/>
</dbReference>
<keyword evidence="6" id="KW-0594">Phospholipid biosynthesis</keyword>
<keyword evidence="4" id="KW-0677">Repeat</keyword>
<dbReference type="PIRSF" id="PIRSF000850">
    <property type="entry name" value="Phospholipase_D_PSS"/>
    <property type="match status" value="1"/>
</dbReference>
<dbReference type="SMART" id="SM00155">
    <property type="entry name" value="PLDc"/>
    <property type="match status" value="2"/>
</dbReference>
<evidence type="ECO:0000256" key="3">
    <source>
        <dbReference type="ARBA" id="ARBA00022679"/>
    </source>
</evidence>
<evidence type="ECO:0000313" key="10">
    <source>
        <dbReference type="Proteomes" id="UP001056834"/>
    </source>
</evidence>
<dbReference type="EC" id="2.7.8.8" evidence="9"/>
<evidence type="ECO:0000256" key="7">
    <source>
        <dbReference type="ARBA" id="ARBA00023264"/>
    </source>
</evidence>
<dbReference type="EMBL" id="CP097762">
    <property type="protein sequence ID" value="URJ25029.1"/>
    <property type="molecule type" value="Genomic_DNA"/>
</dbReference>
<evidence type="ECO:0000256" key="1">
    <source>
        <dbReference type="ARBA" id="ARBA00010682"/>
    </source>
</evidence>
<feature type="domain" description="PLD phosphodiesterase" evidence="8">
    <location>
        <begin position="143"/>
        <end position="169"/>
    </location>
</feature>
<dbReference type="InterPro" id="IPR025202">
    <property type="entry name" value="PLD-like_dom"/>
</dbReference>
<dbReference type="GO" id="GO:0003882">
    <property type="term" value="F:CDP-diacylglycerol-serine O-phosphatidyltransferase activity"/>
    <property type="evidence" value="ECO:0007669"/>
    <property type="project" value="UniProtKB-EC"/>
</dbReference>
<dbReference type="Pfam" id="PF13091">
    <property type="entry name" value="PLDc_2"/>
    <property type="match status" value="1"/>
</dbReference>
<dbReference type="PANTHER" id="PTHR12586:SF1">
    <property type="entry name" value="CDP-DIACYLGLYCEROL--GLYCEROL-3-PHOSPHATE 3-PHOSPHATIDYLTRANSFERASE, MITOCHONDRIAL"/>
    <property type="match status" value="1"/>
</dbReference>
<dbReference type="SUPFAM" id="SSF56024">
    <property type="entry name" value="Phospholipase D/nuclease"/>
    <property type="match status" value="2"/>
</dbReference>
<evidence type="ECO:0000256" key="2">
    <source>
        <dbReference type="ARBA" id="ARBA00022516"/>
    </source>
</evidence>
<evidence type="ECO:0000259" key="8">
    <source>
        <dbReference type="PROSITE" id="PS50035"/>
    </source>
</evidence>
<dbReference type="RefSeq" id="WP_250223160.1">
    <property type="nucleotide sequence ID" value="NZ_CP097762.1"/>
</dbReference>
<dbReference type="InterPro" id="IPR016270">
    <property type="entry name" value="PGS1"/>
</dbReference>
<evidence type="ECO:0000313" key="9">
    <source>
        <dbReference type="EMBL" id="URJ25029.1"/>
    </source>
</evidence>
<comment type="similarity">
    <text evidence="1">Belongs to the CDP-alcohol phosphatidyltransferase class-II family.</text>
</comment>
<protein>
    <submittedName>
        <fullName evidence="9">CDP-diacylglycerol--serine O-phosphatidyltransferase</fullName>
        <ecNumber evidence="9">2.7.8.8</ecNumber>
    </submittedName>
</protein>
<name>A0ABY4SUF3_9ENTR</name>
<accession>A0ABY4SUF3</accession>
<sequence length="463" mass="54108">MKNKRYDFLSSRDVHYQFLVELPKLIQRTDGFKILYSPKEFFSELLLAISQAYRRICLVALYLEGDQGGKKVFDALLRVKQIRPQVNIKVLVDWNRAQRRRFGPYRKSGNATIKNVDWYADIMNKYPHMDIPIYGIPINVNEVLGVLHLKGFIIDDQVLYSGASLSEEYLHVNDKYRYDRYHIIRNRKLSSIMLNYIDEELLSAKVTNKLGCRDSLVNRLIKRNNIRLLRRNLRRVCYRYRGNNISSGNLAIAPLVGLGKNSALNKVIYHLISSVKNKIVLCTPYFNMPNVLMCAVVGVLRQNKKVEIIVGDKVANDFFIPMNKPFALFGILPYLYEVNLRFFLKQLQEYIDNKQLEVRIWQEGCNGYHVKGIWVDDEWQLLTGNNLNPRALSLDLENALLIHDPRGVLCMQNNKELNMIRTHTKLVMHYTVLQKISDYPEKIGQLLSNMHKIRFDKLINRVL</sequence>
<proteinExistence type="inferred from homology"/>
<dbReference type="InterPro" id="IPR001736">
    <property type="entry name" value="PLipase_D/transphosphatidylase"/>
</dbReference>
<dbReference type="CDD" id="cd09136">
    <property type="entry name" value="PLDc_PSS_G_neg_2"/>
    <property type="match status" value="1"/>
</dbReference>
<organism evidence="9 10">
    <name type="scientific">Candidatus Blochmannia ocreatus</name>
    <name type="common">nom. nud.</name>
    <dbReference type="NCBI Taxonomy" id="251538"/>
    <lineage>
        <taxon>Bacteria</taxon>
        <taxon>Pseudomonadati</taxon>
        <taxon>Pseudomonadota</taxon>
        <taxon>Gammaproteobacteria</taxon>
        <taxon>Enterobacterales</taxon>
        <taxon>Enterobacteriaceae</taxon>
        <taxon>ant endosymbionts</taxon>
        <taxon>Candidatus Blochmanniella</taxon>
    </lineage>
</organism>
<keyword evidence="7" id="KW-1208">Phospholipid metabolism</keyword>
<dbReference type="PANTHER" id="PTHR12586">
    <property type="entry name" value="CDP-DIACYLGLYCEROL--SERINE O-PHOSPHATIDYLTRANSFERASE"/>
    <property type="match status" value="1"/>
</dbReference>
<evidence type="ECO:0000256" key="6">
    <source>
        <dbReference type="ARBA" id="ARBA00023209"/>
    </source>
</evidence>
<dbReference type="Proteomes" id="UP001056834">
    <property type="component" value="Chromosome"/>
</dbReference>
<evidence type="ECO:0000256" key="5">
    <source>
        <dbReference type="ARBA" id="ARBA00023098"/>
    </source>
</evidence>
<keyword evidence="3 9" id="KW-0808">Transferase</keyword>
<keyword evidence="10" id="KW-1185">Reference proteome</keyword>